<feature type="compositionally biased region" description="Low complexity" evidence="13">
    <location>
        <begin position="9"/>
        <end position="29"/>
    </location>
</feature>
<keyword evidence="7" id="KW-0964">Secreted</keyword>
<evidence type="ECO:0000256" key="3">
    <source>
        <dbReference type="ARBA" id="ARBA00004271"/>
    </source>
</evidence>
<dbReference type="EC" id="1.10.3.2" evidence="5"/>
<dbReference type="AlphaFoldDB" id="A0A4S8IST4"/>
<feature type="domain" description="Plastocyanin-like" evidence="14">
    <location>
        <begin position="58"/>
        <end position="164"/>
    </location>
</feature>
<dbReference type="GO" id="GO:0046274">
    <property type="term" value="P:lignin catabolic process"/>
    <property type="evidence" value="ECO:0007669"/>
    <property type="project" value="UniProtKB-KW"/>
</dbReference>
<comment type="caution">
    <text evidence="16">The sequence shown here is derived from an EMBL/GenBank/DDBJ whole genome shotgun (WGS) entry which is preliminary data.</text>
</comment>
<evidence type="ECO:0000256" key="8">
    <source>
        <dbReference type="ARBA" id="ARBA00022723"/>
    </source>
</evidence>
<evidence type="ECO:0000256" key="12">
    <source>
        <dbReference type="ARBA" id="ARBA00023185"/>
    </source>
</evidence>
<dbReference type="InterPro" id="IPR034285">
    <property type="entry name" value="CuRO_2_LCC"/>
</dbReference>
<feature type="domain" description="Plastocyanin-like" evidence="15">
    <location>
        <begin position="308"/>
        <end position="346"/>
    </location>
</feature>
<comment type="similarity">
    <text evidence="4">Belongs to the multicopper oxidase family.</text>
</comment>
<keyword evidence="17" id="KW-1185">Reference proteome</keyword>
<evidence type="ECO:0000256" key="1">
    <source>
        <dbReference type="ARBA" id="ARBA00000349"/>
    </source>
</evidence>
<keyword evidence="10" id="KW-0560">Oxidoreductase</keyword>
<evidence type="ECO:0000256" key="7">
    <source>
        <dbReference type="ARBA" id="ARBA00022525"/>
    </source>
</evidence>
<organism evidence="16 17">
    <name type="scientific">Musa balbisiana</name>
    <name type="common">Banana</name>
    <dbReference type="NCBI Taxonomy" id="52838"/>
    <lineage>
        <taxon>Eukaryota</taxon>
        <taxon>Viridiplantae</taxon>
        <taxon>Streptophyta</taxon>
        <taxon>Embryophyta</taxon>
        <taxon>Tracheophyta</taxon>
        <taxon>Spermatophyta</taxon>
        <taxon>Magnoliopsida</taxon>
        <taxon>Liliopsida</taxon>
        <taxon>Zingiberales</taxon>
        <taxon>Musaceae</taxon>
        <taxon>Musa</taxon>
    </lineage>
</organism>
<dbReference type="Pfam" id="PF00394">
    <property type="entry name" value="Cu-oxidase"/>
    <property type="match status" value="1"/>
</dbReference>
<dbReference type="GO" id="GO:0052716">
    <property type="term" value="F:hydroquinone:oxygen oxidoreductase activity"/>
    <property type="evidence" value="ECO:0007669"/>
    <property type="project" value="UniProtKB-EC"/>
</dbReference>
<dbReference type="Proteomes" id="UP000317650">
    <property type="component" value="Chromosome 6"/>
</dbReference>
<keyword evidence="11" id="KW-0186">Copper</keyword>
<evidence type="ECO:0000256" key="10">
    <source>
        <dbReference type="ARBA" id="ARBA00023002"/>
    </source>
</evidence>
<dbReference type="Gene3D" id="2.60.40.420">
    <property type="entry name" value="Cupredoxins - blue copper proteins"/>
    <property type="match status" value="2"/>
</dbReference>
<comment type="subcellular location">
    <subcellularLocation>
        <location evidence="3">Secreted</location>
        <location evidence="3">Extracellular space</location>
        <location evidence="3">Apoplast</location>
    </subcellularLocation>
</comment>
<dbReference type="STRING" id="52838.A0A4S8IST4"/>
<dbReference type="PANTHER" id="PTHR11709:SF9">
    <property type="entry name" value="LACCASE-7"/>
    <property type="match status" value="1"/>
</dbReference>
<evidence type="ECO:0000313" key="17">
    <source>
        <dbReference type="Proteomes" id="UP000317650"/>
    </source>
</evidence>
<evidence type="ECO:0000259" key="15">
    <source>
        <dbReference type="Pfam" id="PF07731"/>
    </source>
</evidence>
<evidence type="ECO:0000313" key="16">
    <source>
        <dbReference type="EMBL" id="THU51788.1"/>
    </source>
</evidence>
<evidence type="ECO:0000256" key="9">
    <source>
        <dbReference type="ARBA" id="ARBA00022737"/>
    </source>
</evidence>
<evidence type="ECO:0000259" key="14">
    <source>
        <dbReference type="Pfam" id="PF00394"/>
    </source>
</evidence>
<proteinExistence type="inferred from homology"/>
<keyword evidence="12" id="KW-0439">Lignin degradation</keyword>
<feature type="region of interest" description="Disordered" evidence="13">
    <location>
        <begin position="1"/>
        <end position="39"/>
    </location>
</feature>
<name>A0A4S8IST4_MUSBA</name>
<reference evidence="16 17" key="1">
    <citation type="journal article" date="2019" name="Nat. Plants">
        <title>Genome sequencing of Musa balbisiana reveals subgenome evolution and function divergence in polyploid bananas.</title>
        <authorList>
            <person name="Yao X."/>
        </authorList>
    </citation>
    <scope>NUCLEOTIDE SEQUENCE [LARGE SCALE GENOMIC DNA]</scope>
    <source>
        <strain evidence="17">cv. DH-PKW</strain>
        <tissue evidence="16">Leaves</tissue>
    </source>
</reference>
<keyword evidence="6" id="KW-0052">Apoplast</keyword>
<dbReference type="CDD" id="cd13875">
    <property type="entry name" value="CuRO_2_LCC_plant"/>
    <property type="match status" value="1"/>
</dbReference>
<evidence type="ECO:0000256" key="6">
    <source>
        <dbReference type="ARBA" id="ARBA00022523"/>
    </source>
</evidence>
<dbReference type="EMBL" id="PYDT01000009">
    <property type="protein sequence ID" value="THU51788.1"/>
    <property type="molecule type" value="Genomic_DNA"/>
</dbReference>
<dbReference type="InterPro" id="IPR008972">
    <property type="entry name" value="Cupredoxin"/>
</dbReference>
<dbReference type="GO" id="GO:0048046">
    <property type="term" value="C:apoplast"/>
    <property type="evidence" value="ECO:0007669"/>
    <property type="project" value="UniProtKB-SubCell"/>
</dbReference>
<evidence type="ECO:0000256" key="4">
    <source>
        <dbReference type="ARBA" id="ARBA00010609"/>
    </source>
</evidence>
<protein>
    <recommendedName>
        <fullName evidence="5">laccase</fullName>
        <ecNumber evidence="5">1.10.3.2</ecNumber>
    </recommendedName>
</protein>
<dbReference type="InterPro" id="IPR001117">
    <property type="entry name" value="Cu-oxidase_2nd"/>
</dbReference>
<comment type="catalytic activity">
    <reaction evidence="1">
        <text>4 hydroquinone + O2 = 4 benzosemiquinone + 2 H2O</text>
        <dbReference type="Rhea" id="RHEA:11276"/>
        <dbReference type="ChEBI" id="CHEBI:15377"/>
        <dbReference type="ChEBI" id="CHEBI:15379"/>
        <dbReference type="ChEBI" id="CHEBI:17594"/>
        <dbReference type="ChEBI" id="CHEBI:17977"/>
        <dbReference type="EC" id="1.10.3.2"/>
    </reaction>
</comment>
<keyword evidence="9" id="KW-0677">Repeat</keyword>
<evidence type="ECO:0000256" key="2">
    <source>
        <dbReference type="ARBA" id="ARBA00002075"/>
    </source>
</evidence>
<dbReference type="PANTHER" id="PTHR11709">
    <property type="entry name" value="MULTI-COPPER OXIDASE"/>
    <property type="match status" value="1"/>
</dbReference>
<dbReference type="InterPro" id="IPR045087">
    <property type="entry name" value="Cu-oxidase_fam"/>
</dbReference>
<evidence type="ECO:0000256" key="5">
    <source>
        <dbReference type="ARBA" id="ARBA00012297"/>
    </source>
</evidence>
<gene>
    <name evidence="16" type="ORF">C4D60_Mb06t34720</name>
</gene>
<evidence type="ECO:0000256" key="11">
    <source>
        <dbReference type="ARBA" id="ARBA00023008"/>
    </source>
</evidence>
<comment type="function">
    <text evidence="2">Lignin degradation and detoxification of lignin-derived products.</text>
</comment>
<dbReference type="SUPFAM" id="SSF49503">
    <property type="entry name" value="Cupredoxins"/>
    <property type="match status" value="2"/>
</dbReference>
<evidence type="ECO:0000256" key="13">
    <source>
        <dbReference type="SAM" id="MobiDB-lite"/>
    </source>
</evidence>
<accession>A0A4S8IST4</accession>
<sequence length="364" mass="39230">MSQTRPFLPVGTPTSPTRSPSTGSPVTRTNVPRSVSDDSLPLPVDDDTCISDSCAAWSHADTYRLKVVAGKTYMLRIINSALNNQLFFKVAGHNFTVVAVDASYTKPYKTDVVVITPGQTVDALMVADAAPGRYYMAARPYISTGPQGPPFDTTTTTGIVKYKSAHGSSPPAMPTMPPFNDTATAHRFFTEITGLLKPGRPTVPLVVDEQMFVTFGLGLAPCEPSQVRCNRTAGSFAGSMNNVSFRFPTTTSLLEAQYKGVSGVYTADFPNNPAALFDFTNVTVNTDPSLQPLRSTVKGTKLKKVQYNATAAASSYNLVDPQVRNTVAVPVGGWAIIRFVANNPGASLSFRRLLHRRGSRNYMV</sequence>
<dbReference type="Pfam" id="PF07731">
    <property type="entry name" value="Cu-oxidase_2"/>
    <property type="match status" value="1"/>
</dbReference>
<keyword evidence="8" id="KW-0479">Metal-binding</keyword>
<dbReference type="GO" id="GO:0005507">
    <property type="term" value="F:copper ion binding"/>
    <property type="evidence" value="ECO:0007669"/>
    <property type="project" value="InterPro"/>
</dbReference>
<dbReference type="InterPro" id="IPR011706">
    <property type="entry name" value="Cu-oxidase_C"/>
</dbReference>